<feature type="region of interest" description="Disordered" evidence="3">
    <location>
        <begin position="597"/>
        <end position="630"/>
    </location>
</feature>
<feature type="compositionally biased region" description="Polar residues" evidence="3">
    <location>
        <begin position="328"/>
        <end position="363"/>
    </location>
</feature>
<proteinExistence type="predicted"/>
<feature type="compositionally biased region" description="Low complexity" evidence="3">
    <location>
        <begin position="1202"/>
        <end position="1220"/>
    </location>
</feature>
<dbReference type="InterPro" id="IPR039336">
    <property type="entry name" value="Midnolin"/>
</dbReference>
<dbReference type="SUPFAM" id="SSF54236">
    <property type="entry name" value="Ubiquitin-like"/>
    <property type="match status" value="1"/>
</dbReference>
<evidence type="ECO:0000256" key="3">
    <source>
        <dbReference type="SAM" id="MobiDB-lite"/>
    </source>
</evidence>
<feature type="compositionally biased region" description="Low complexity" evidence="3">
    <location>
        <begin position="704"/>
        <end position="722"/>
    </location>
</feature>
<dbReference type="GO" id="GO:0005634">
    <property type="term" value="C:nucleus"/>
    <property type="evidence" value="ECO:0007669"/>
    <property type="project" value="UniProtKB-SubCell"/>
</dbReference>
<feature type="region of interest" description="Disordered" evidence="3">
    <location>
        <begin position="702"/>
        <end position="735"/>
    </location>
</feature>
<feature type="region of interest" description="Disordered" evidence="3">
    <location>
        <begin position="311"/>
        <end position="375"/>
    </location>
</feature>
<dbReference type="InterPro" id="IPR000626">
    <property type="entry name" value="Ubiquitin-like_dom"/>
</dbReference>
<feature type="compositionally biased region" description="Low complexity" evidence="3">
    <location>
        <begin position="536"/>
        <end position="550"/>
    </location>
</feature>
<dbReference type="PROSITE" id="PS50053">
    <property type="entry name" value="UBIQUITIN_2"/>
    <property type="match status" value="1"/>
</dbReference>
<feature type="compositionally biased region" description="Basic and acidic residues" evidence="3">
    <location>
        <begin position="1"/>
        <end position="11"/>
    </location>
</feature>
<dbReference type="EMBL" id="GGFJ01000808">
    <property type="protein sequence ID" value="MBW49949.1"/>
    <property type="molecule type" value="Transcribed_RNA"/>
</dbReference>
<evidence type="ECO:0000256" key="1">
    <source>
        <dbReference type="ARBA" id="ARBA00004123"/>
    </source>
</evidence>
<dbReference type="CDD" id="cd01804">
    <property type="entry name" value="Ubl_midnolin"/>
    <property type="match status" value="1"/>
</dbReference>
<feature type="compositionally biased region" description="Low complexity" evidence="3">
    <location>
        <begin position="364"/>
        <end position="374"/>
    </location>
</feature>
<feature type="region of interest" description="Disordered" evidence="3">
    <location>
        <begin position="228"/>
        <end position="261"/>
    </location>
</feature>
<feature type="compositionally biased region" description="Basic and acidic residues" evidence="3">
    <location>
        <begin position="599"/>
        <end position="616"/>
    </location>
</feature>
<organism evidence="5">
    <name type="scientific">Anopheles marajoara</name>
    <dbReference type="NCBI Taxonomy" id="58244"/>
    <lineage>
        <taxon>Eukaryota</taxon>
        <taxon>Metazoa</taxon>
        <taxon>Ecdysozoa</taxon>
        <taxon>Arthropoda</taxon>
        <taxon>Hexapoda</taxon>
        <taxon>Insecta</taxon>
        <taxon>Pterygota</taxon>
        <taxon>Neoptera</taxon>
        <taxon>Endopterygota</taxon>
        <taxon>Diptera</taxon>
        <taxon>Nematocera</taxon>
        <taxon>Culicoidea</taxon>
        <taxon>Culicidae</taxon>
        <taxon>Anophelinae</taxon>
        <taxon>Anopheles</taxon>
    </lineage>
</organism>
<feature type="compositionally biased region" description="Polar residues" evidence="3">
    <location>
        <begin position="867"/>
        <end position="885"/>
    </location>
</feature>
<feature type="domain" description="Ubiquitin-like" evidence="4">
    <location>
        <begin position="78"/>
        <end position="152"/>
    </location>
</feature>
<feature type="compositionally biased region" description="Polar residues" evidence="3">
    <location>
        <begin position="1058"/>
        <end position="1071"/>
    </location>
</feature>
<feature type="compositionally biased region" description="Low complexity" evidence="3">
    <location>
        <begin position="228"/>
        <end position="251"/>
    </location>
</feature>
<feature type="compositionally biased region" description="Low complexity" evidence="3">
    <location>
        <begin position="1174"/>
        <end position="1192"/>
    </location>
</feature>
<name>A0A2M4BA87_9DIPT</name>
<feature type="region of interest" description="Disordered" evidence="3">
    <location>
        <begin position="1152"/>
        <end position="1240"/>
    </location>
</feature>
<evidence type="ECO:0000256" key="2">
    <source>
        <dbReference type="ARBA" id="ARBA00023242"/>
    </source>
</evidence>
<dbReference type="SMART" id="SM00213">
    <property type="entry name" value="UBQ"/>
    <property type="match status" value="1"/>
</dbReference>
<sequence length="1240" mass="127908">MANSPDGDRENSAGGEGSGLGDGSGTSSANSSDNGSHPTSSQLPSSITSPVESSLSASSAAATSSALLRFGCGPAGPLTLDVTTTTGGNFSIDINSEQTVEHLKKMISKKLKVSKDRICLLHRERELHDGTLRENGLVDGSKLILTPNVETGLLAQRAENTVMQALESLNDNQVHDFLSGKCPLNLSVRLGDHMMLIQLQLSTLNPSTSQAHTQPAMAGSSSTAIAIGRARSASSTASSGSSSTASSSPSPHHLHHHQHQKTSATICCNVGSASKSATLASSTDEDAPCSQLAAPSCSGDRNVQLAPKSMAEEGAGNKGQPPLKRQAISVQQQETTPLTLAATRSTAENNNDGGTANQTVRNQSSSSAPSESEAMVQSPIKSLSNLVSSRTMPTNEEMGNAATAYNTEMLVAPGVAGNCSDPITANLTSCLCRRLSNGGGDSDADATGMPCSTEQLRVKEQQQQQQQELEEVAVAETSSSEIIGRPAAEQFHRTAHNTIAKHKAKLQSLRKASGPHYKTIAPYTNSAIDEGAQRVSPSSSPAGSAAQSSSNKRPTVMVSQPQPSLSTGASAQLQSSTVFTTPSLVEAVRRSLFSLNASEHQRSPSSHRSEPPEHEAAAGIEQSGPSALENPDLAEASRNLTQTLRKLSKRVFTGRAILRGNKSSANEASTMPSSSSAGPMSSGCKSSTISAALASAPSEILAEPSSNCSSDSSPSSLNANPPVFGTGAVPGVREPGHVNSGAVIESMKHHGKGIYSGTFSGTLNPALQDKYGRPKRDISTIIHILNDLLSAAPQCSATRAAPATSSMSNSTESSVSRGTKFYFDPTGKGKGASVSLGTGSASASGSSVKSSSSISGRSSNRKTSSATTSWFVSTPPSVQRQSTKNIVPPDQRKYTVVSGVGSTVEGDSTPSTMSGCTDCSKVSDVVRLRNKGLAAVGNRSTAAGSTSGAAGLFIQRSGPSTKLVSVGNGSLMVSSLVMGGSVATSTSSLAQCQCAATAQLVDASIQPKQQCRHCKFKAIELEHTQMKEKLDNLRLVMQQKKERREARKQHAAPYDVESLSNRGTPLLGNNGNQTMNDNTTREMLCAGLTSTCITEGVPVDVQPSLTIRNNSPLVEEAQFTVQSLQTTTCAPSQAMAGSESIISVHSEASGLTVKCTSPSDNETHNKNAAVPPGDSISSSLSSVNTSSDPSDSASDRITDDPSSSASSSASSASSSSTSSAEQSQGGGTAAHLVEEVDTVA</sequence>
<feature type="compositionally biased region" description="Low complexity" evidence="3">
    <location>
        <begin position="832"/>
        <end position="866"/>
    </location>
</feature>
<dbReference type="PANTHER" id="PTHR23010">
    <property type="entry name" value="MIDNOLIN"/>
    <property type="match status" value="1"/>
</dbReference>
<feature type="region of interest" description="Disordered" evidence="3">
    <location>
        <begin position="663"/>
        <end position="686"/>
    </location>
</feature>
<dbReference type="Gene3D" id="3.10.20.90">
    <property type="entry name" value="Phosphatidylinositol 3-kinase Catalytic Subunit, Chain A, domain 1"/>
    <property type="match status" value="1"/>
</dbReference>
<evidence type="ECO:0000259" key="4">
    <source>
        <dbReference type="PROSITE" id="PS50053"/>
    </source>
</evidence>
<feature type="region of interest" description="Disordered" evidence="3">
    <location>
        <begin position="1043"/>
        <end position="1071"/>
    </location>
</feature>
<dbReference type="PANTHER" id="PTHR23010:SF1">
    <property type="entry name" value="MIDNOLIN"/>
    <property type="match status" value="1"/>
</dbReference>
<evidence type="ECO:0000313" key="5">
    <source>
        <dbReference type="EMBL" id="MBW49949.1"/>
    </source>
</evidence>
<protein>
    <submittedName>
        <fullName evidence="5">Putative ubiquitin-like domain of midnolin</fullName>
    </submittedName>
</protein>
<dbReference type="InterPro" id="IPR029071">
    <property type="entry name" value="Ubiquitin-like_domsf"/>
</dbReference>
<comment type="subcellular location">
    <subcellularLocation>
        <location evidence="1">Nucleus</location>
    </subcellularLocation>
</comment>
<feature type="region of interest" description="Disordered" evidence="3">
    <location>
        <begin position="531"/>
        <end position="574"/>
    </location>
</feature>
<reference evidence="5" key="1">
    <citation type="submission" date="2018-01" db="EMBL/GenBank/DDBJ databases">
        <title>An insight into the sialome of Amazonian anophelines.</title>
        <authorList>
            <person name="Ribeiro J.M."/>
            <person name="Scarpassa V."/>
            <person name="Calvo E."/>
        </authorList>
    </citation>
    <scope>NUCLEOTIDE SEQUENCE</scope>
    <source>
        <tissue evidence="5">Salivary glands</tissue>
    </source>
</reference>
<feature type="region of interest" description="Disordered" evidence="3">
    <location>
        <begin position="832"/>
        <end position="890"/>
    </location>
</feature>
<feature type="region of interest" description="Disordered" evidence="3">
    <location>
        <begin position="283"/>
        <end position="302"/>
    </location>
</feature>
<feature type="compositionally biased region" description="Polar residues" evidence="3">
    <location>
        <begin position="551"/>
        <end position="574"/>
    </location>
</feature>
<feature type="compositionally biased region" description="Gly residues" evidence="3">
    <location>
        <begin position="14"/>
        <end position="24"/>
    </location>
</feature>
<dbReference type="AlphaFoldDB" id="A0A2M4BA87"/>
<accession>A0A2M4BA87</accession>
<keyword evidence="2" id="KW-0539">Nucleus</keyword>
<feature type="region of interest" description="Disordered" evidence="3">
    <location>
        <begin position="1"/>
        <end position="51"/>
    </location>
</feature>
<dbReference type="Pfam" id="PF00240">
    <property type="entry name" value="ubiquitin"/>
    <property type="match status" value="1"/>
</dbReference>
<feature type="compositionally biased region" description="Polar residues" evidence="3">
    <location>
        <begin position="29"/>
        <end position="51"/>
    </location>
</feature>